<protein>
    <submittedName>
        <fullName evidence="1">Uncharacterized protein</fullName>
    </submittedName>
</protein>
<reference evidence="1" key="1">
    <citation type="submission" date="2023-04" db="EMBL/GenBank/DDBJ databases">
        <title>Draft Genome sequencing of Naganishia species isolated from polar environments using Oxford Nanopore Technology.</title>
        <authorList>
            <person name="Leo P."/>
            <person name="Venkateswaran K."/>
        </authorList>
    </citation>
    <scope>NUCLEOTIDE SEQUENCE</scope>
    <source>
        <strain evidence="1">MNA-CCFEE 5423</strain>
    </source>
</reference>
<sequence>MDVSHGQIAFAASGSREHKQIFSHTPPHHIGRLDTLFLLPVWAVASLVLIGLTLAYRPVSSWIKKTFGKRKTYTPIFEDPEDDGQATAPAATYIPSKGLFNDFKSHVDDIGRYIFGFELARLACLMALLGLSIYATIFAEAPTLPKNRVGSPGNDEGLLDIMQKKRSKHRKNKHRNNSTLNDLSTQEWAEFSVSVFYTKSRLRSAIFVHSHFLLVAAWFLYVYRDLYPLATFNLISVDTLHVAPWVTWSRVAILSFAAVVLPLFRPRHYRPVDSSDPQTEAHPEQVASIISLLTFQFVNPLIRKAQKVESLPYDDLPPMTDYDRARFLSEKHMSKLDPVRRKQKGLSPRHLFVGLAHTFWKEYLVMAFLMVVKCLMDFASPIGINQLLNYLQTNGEHAQVRPIVWVVWLFLGPVLGSMAFHTYIFITTRCLVRTEAIFSQLIFDHSLRVRMQDDERQEDAPTLGSATPAIIVEDTNGVAHGHTIIEAENAGAAAIHPIQRDAAQDDSSSITSDAKPAEIKGPAKSGSMLGRINTLISTDIDNIIEARDLAMLCVYAPLQLILAVVFLYNILSWSSLIGMLILVLTLPIPGLLARLLNNVQGQLMAATDARVGEITEAMGAVRMLKMFGWEVKSKERINEKREKELKISRKKQIISQLVDTSNYILPVITTVVTFMLYTVVQKRALTAGKVFSSIAVFELIREQLHQVTWFVTCVIQGKVSIERVNDFLNKTELLESLEKPRLPYQPTEIGTNKEIVVRQGLFKWQRPDSTSKRQFQLKIGDLRFPRGKISVIAGPTGCGKTSLLLGLLGEMIFEPLADDGYFVLPRSGGIALATQDPWVSAGSIRSNIVFGSPFDLDRYNAVLKACALETDIKLMPDGDMTEVGEAGRTLSGGQKARLSLARCVYSSQEIILMDDVLSALDTHTSKHIVDTLFNGSLVKGRTVVLVTHHIQLLRQVASFIVHLSTDGTIASQGDLESALLHDPELKHELEKDEKELEKEDPTEEEDDELEDKDTKPVTKLVVEEEKAVGRIQFKTLSIFLQALGGVTFWLLWPLGCMLGELVQASAPLILGSWASAYNAAKDPRDVSVGYWLGLYTLLVVGQCILYNITNVSFIFAGIKASRTMHERLVKYIFGTNLRFYDATPVGRIVSRFTKDIKTIDGSFQRLFVALIELTISLLLRFCYLVYFVPKFSIVAIVLGFIGAMLGNAYIHCQICVKREMSNSKSPIYTQLNSAIAGVISIRAYGVQTAFRTDTQGKLDKYTRTATAFYNLNRWVSFRIDVLGGILASGLAAYLVYAHHNMDPAIVGFSLTIAVSVSQIILYWVRISNEFEVSANSIERLQDYCTIDQEPAHIREKEPPAAWPTSGEVVLQHLSARYSEDGPTVLDDISLSVPSGSRIGIVGRTGSGKSTTALALLRLIPTTGSVIIDGVDTKNINLDDLRSRLALVMQDPTLLSGSLRFNLDPYDMYEDHELNAAMSASGLSATRQSKDGVSTPMALTLDTAIASGGSNLSQGQRQLVALARALVRQTKVLIMDEATASVDFETDTLVQQAIKKLEGVTILTIAHRLDTIIEYDKILVLDAGKKMEYDSPGNLLKNPDSFFRRLVENSGHKELLFSLASDTKSH</sequence>
<proteinExistence type="predicted"/>
<dbReference type="Proteomes" id="UP001227268">
    <property type="component" value="Unassembled WGS sequence"/>
</dbReference>
<gene>
    <name evidence="1" type="ORF">QFC21_000492</name>
</gene>
<organism evidence="1 2">
    <name type="scientific">Naganishia friedmannii</name>
    <dbReference type="NCBI Taxonomy" id="89922"/>
    <lineage>
        <taxon>Eukaryota</taxon>
        <taxon>Fungi</taxon>
        <taxon>Dikarya</taxon>
        <taxon>Basidiomycota</taxon>
        <taxon>Agaricomycotina</taxon>
        <taxon>Tremellomycetes</taxon>
        <taxon>Filobasidiales</taxon>
        <taxon>Filobasidiaceae</taxon>
        <taxon>Naganishia</taxon>
    </lineage>
</organism>
<name>A0ACC2WBQ8_9TREE</name>
<accession>A0ACC2WBQ8</accession>
<evidence type="ECO:0000313" key="1">
    <source>
        <dbReference type="EMBL" id="KAJ9109164.1"/>
    </source>
</evidence>
<dbReference type="EMBL" id="JASBWT010000001">
    <property type="protein sequence ID" value="KAJ9109164.1"/>
    <property type="molecule type" value="Genomic_DNA"/>
</dbReference>
<keyword evidence="2" id="KW-1185">Reference proteome</keyword>
<evidence type="ECO:0000313" key="2">
    <source>
        <dbReference type="Proteomes" id="UP001227268"/>
    </source>
</evidence>
<comment type="caution">
    <text evidence="1">The sequence shown here is derived from an EMBL/GenBank/DDBJ whole genome shotgun (WGS) entry which is preliminary data.</text>
</comment>